<dbReference type="AlphaFoldDB" id="A0ABD5YVC0"/>
<feature type="transmembrane region" description="Helical" evidence="1">
    <location>
        <begin position="63"/>
        <end position="86"/>
    </location>
</feature>
<keyword evidence="3" id="KW-1185">Reference proteome</keyword>
<dbReference type="Proteomes" id="UP001596417">
    <property type="component" value="Unassembled WGS sequence"/>
</dbReference>
<dbReference type="EMBL" id="JBHTAX010000001">
    <property type="protein sequence ID" value="MFC7191176.1"/>
    <property type="molecule type" value="Genomic_DNA"/>
</dbReference>
<sequence>MSNDESSTSRANNGTAAFLDALNVTRNMKIGVVVGFAFAALVYAVRVFELLGPAPQGVAGPVLFLALAFVLAFGAFVLVTISLTLVSAYRRVQELE</sequence>
<comment type="caution">
    <text evidence="2">The sequence shown here is derived from an EMBL/GenBank/DDBJ whole genome shotgun (WGS) entry which is preliminary data.</text>
</comment>
<feature type="transmembrane region" description="Helical" evidence="1">
    <location>
        <begin position="30"/>
        <end position="51"/>
    </location>
</feature>
<reference evidence="2 3" key="1">
    <citation type="journal article" date="2019" name="Int. J. Syst. Evol. Microbiol.">
        <title>The Global Catalogue of Microorganisms (GCM) 10K type strain sequencing project: providing services to taxonomists for standard genome sequencing and annotation.</title>
        <authorList>
            <consortium name="The Broad Institute Genomics Platform"/>
            <consortium name="The Broad Institute Genome Sequencing Center for Infectious Disease"/>
            <person name="Wu L."/>
            <person name="Ma J."/>
        </authorList>
    </citation>
    <scope>NUCLEOTIDE SEQUENCE [LARGE SCALE GENOMIC DNA]</scope>
    <source>
        <strain evidence="2 3">RDMS1</strain>
    </source>
</reference>
<proteinExistence type="predicted"/>
<dbReference type="GeneID" id="76200881"/>
<protein>
    <recommendedName>
        <fullName evidence="4">DUF485 domain-containing protein</fullName>
    </recommendedName>
</protein>
<dbReference type="Pfam" id="PF24380">
    <property type="entry name" value="DUF7536"/>
    <property type="match status" value="1"/>
</dbReference>
<keyword evidence="1" id="KW-0812">Transmembrane</keyword>
<evidence type="ECO:0000313" key="3">
    <source>
        <dbReference type="Proteomes" id="UP001596417"/>
    </source>
</evidence>
<organism evidence="2 3">
    <name type="scientific">Halocatena marina</name>
    <dbReference type="NCBI Taxonomy" id="2934937"/>
    <lineage>
        <taxon>Archaea</taxon>
        <taxon>Methanobacteriati</taxon>
        <taxon>Methanobacteriota</taxon>
        <taxon>Stenosarchaea group</taxon>
        <taxon>Halobacteria</taxon>
        <taxon>Halobacteriales</taxon>
        <taxon>Natronomonadaceae</taxon>
        <taxon>Halocatena</taxon>
    </lineage>
</organism>
<accession>A0ABD5YVC0</accession>
<keyword evidence="1" id="KW-1133">Transmembrane helix</keyword>
<gene>
    <name evidence="2" type="ORF">ACFQL7_16060</name>
</gene>
<dbReference type="RefSeq" id="WP_264822286.1">
    <property type="nucleotide sequence ID" value="NZ_CP110249.1"/>
</dbReference>
<evidence type="ECO:0008006" key="4">
    <source>
        <dbReference type="Google" id="ProtNLM"/>
    </source>
</evidence>
<dbReference type="InterPro" id="IPR055958">
    <property type="entry name" value="DUF7536"/>
</dbReference>
<evidence type="ECO:0000256" key="1">
    <source>
        <dbReference type="SAM" id="Phobius"/>
    </source>
</evidence>
<name>A0ABD5YVC0_9EURY</name>
<evidence type="ECO:0000313" key="2">
    <source>
        <dbReference type="EMBL" id="MFC7191176.1"/>
    </source>
</evidence>
<keyword evidence="1" id="KW-0472">Membrane</keyword>